<keyword evidence="3" id="KW-1185">Reference proteome</keyword>
<proteinExistence type="predicted"/>
<evidence type="ECO:0000256" key="1">
    <source>
        <dbReference type="SAM" id="Coils"/>
    </source>
</evidence>
<feature type="non-terminal residue" evidence="2">
    <location>
        <position position="1"/>
    </location>
</feature>
<dbReference type="AlphaFoldDB" id="A0A9N9EGJ4"/>
<feature type="coiled-coil region" evidence="1">
    <location>
        <begin position="32"/>
        <end position="101"/>
    </location>
</feature>
<dbReference type="Proteomes" id="UP000789572">
    <property type="component" value="Unassembled WGS sequence"/>
</dbReference>
<keyword evidence="1" id="KW-0175">Coiled coil</keyword>
<comment type="caution">
    <text evidence="2">The sequence shown here is derived from an EMBL/GenBank/DDBJ whole genome shotgun (WGS) entry which is preliminary data.</text>
</comment>
<reference evidence="2" key="1">
    <citation type="submission" date="2021-06" db="EMBL/GenBank/DDBJ databases">
        <authorList>
            <person name="Kallberg Y."/>
            <person name="Tangrot J."/>
            <person name="Rosling A."/>
        </authorList>
    </citation>
    <scope>NUCLEOTIDE SEQUENCE</scope>
    <source>
        <strain evidence="2">IA702</strain>
    </source>
</reference>
<evidence type="ECO:0000313" key="2">
    <source>
        <dbReference type="EMBL" id="CAG8677681.1"/>
    </source>
</evidence>
<gene>
    <name evidence="2" type="ORF">POCULU_LOCUS11320</name>
</gene>
<protein>
    <submittedName>
        <fullName evidence="2">5018_t:CDS:1</fullName>
    </submittedName>
</protein>
<sequence length="133" mass="15679">KEHDQVVQNTLYKMYPNAVVCSELINTRQIAQLFQESEEQALKEEIKKIEQEIDQTLTDELRNLVSDFIQARKKMVKSESYEEAKKESEKLEDQLLDEKGLMEENIEKIIDYCKRLAVEQEKLQANVEINTNK</sequence>
<evidence type="ECO:0000313" key="3">
    <source>
        <dbReference type="Proteomes" id="UP000789572"/>
    </source>
</evidence>
<organism evidence="2 3">
    <name type="scientific">Paraglomus occultum</name>
    <dbReference type="NCBI Taxonomy" id="144539"/>
    <lineage>
        <taxon>Eukaryota</taxon>
        <taxon>Fungi</taxon>
        <taxon>Fungi incertae sedis</taxon>
        <taxon>Mucoromycota</taxon>
        <taxon>Glomeromycotina</taxon>
        <taxon>Glomeromycetes</taxon>
        <taxon>Paraglomerales</taxon>
        <taxon>Paraglomeraceae</taxon>
        <taxon>Paraglomus</taxon>
    </lineage>
</organism>
<dbReference type="EMBL" id="CAJVPJ010007808">
    <property type="protein sequence ID" value="CAG8677681.1"/>
    <property type="molecule type" value="Genomic_DNA"/>
</dbReference>
<accession>A0A9N9EGJ4</accession>
<name>A0A9N9EGJ4_9GLOM</name>